<evidence type="ECO:0000313" key="1">
    <source>
        <dbReference type="EMBL" id="TDQ14608.1"/>
    </source>
</evidence>
<dbReference type="Proteomes" id="UP000294535">
    <property type="component" value="Unassembled WGS sequence"/>
</dbReference>
<accession>A0A4R6T340</accession>
<organism evidence="1 2">
    <name type="scientific">Algoriphagus boseongensis</name>
    <dbReference type="NCBI Taxonomy" id="1442587"/>
    <lineage>
        <taxon>Bacteria</taxon>
        <taxon>Pseudomonadati</taxon>
        <taxon>Bacteroidota</taxon>
        <taxon>Cytophagia</taxon>
        <taxon>Cytophagales</taxon>
        <taxon>Cyclobacteriaceae</taxon>
        <taxon>Algoriphagus</taxon>
    </lineage>
</organism>
<gene>
    <name evidence="1" type="ORF">DFQ04_3196</name>
</gene>
<protein>
    <submittedName>
        <fullName evidence="1">Uncharacterized protein</fullName>
    </submittedName>
</protein>
<reference evidence="1 2" key="1">
    <citation type="submission" date="2019-03" db="EMBL/GenBank/DDBJ databases">
        <title>Genomic Encyclopedia of Type Strains, Phase III (KMG-III): the genomes of soil and plant-associated and newly described type strains.</title>
        <authorList>
            <person name="Whitman W."/>
        </authorList>
    </citation>
    <scope>NUCLEOTIDE SEQUENCE [LARGE SCALE GENOMIC DNA]</scope>
    <source>
        <strain evidence="1 2">CECT 8446</strain>
    </source>
</reference>
<dbReference type="EMBL" id="SNYF01000009">
    <property type="protein sequence ID" value="TDQ14608.1"/>
    <property type="molecule type" value="Genomic_DNA"/>
</dbReference>
<keyword evidence="2" id="KW-1185">Reference proteome</keyword>
<proteinExistence type="predicted"/>
<comment type="caution">
    <text evidence="1">The sequence shown here is derived from an EMBL/GenBank/DDBJ whole genome shotgun (WGS) entry which is preliminary data.</text>
</comment>
<dbReference type="AlphaFoldDB" id="A0A4R6T340"/>
<name>A0A4R6T340_9BACT</name>
<evidence type="ECO:0000313" key="2">
    <source>
        <dbReference type="Proteomes" id="UP000294535"/>
    </source>
</evidence>
<sequence>MITIQSCKYRFDNKDFSIINTYKVGDTLVFRSDKGLFDSIEIIDKQLRFNGASEGYSGNPETCYILYKTIPPGKPELVGFGGSQGNVYSNEKYLLSAVKWDKNKLATIEIKFGGFDGKLPHEKSIITDDVYGTYYDITHFCINCIGVDSTEVVKLKWKPGVGIIWYQRKDSSTYTLVTKNNSTSGR</sequence>